<gene>
    <name evidence="2" type="ORF">F9C07_3703</name>
</gene>
<name>A0A7U2QZ16_ASPFN</name>
<reference evidence="3" key="1">
    <citation type="journal article" date="2021" name="G3 (Bethesda)">
        <title>Chromosome assembled and annotated genome sequence of Aspergillus flavus NRRL 3357.</title>
        <authorList>
            <person name="Skerker J.M."/>
            <person name="Pianalto K.M."/>
            <person name="Mondo S.J."/>
            <person name="Yang K."/>
            <person name="Arkin A.P."/>
            <person name="Keller N.P."/>
            <person name="Grigoriev I.V."/>
            <person name="Louise Glass N.L."/>
        </authorList>
    </citation>
    <scope>NUCLEOTIDE SEQUENCE [LARGE SCALE GENOMIC DNA]</scope>
    <source>
        <strain evidence="3">ATCC 200026 / FGSC A1120 / IAM 13836 / NRRL 3357 / JCM 12722 / SRRC 167</strain>
    </source>
</reference>
<keyword evidence="3" id="KW-1185">Reference proteome</keyword>
<evidence type="ECO:0000313" key="2">
    <source>
        <dbReference type="EMBL" id="QRD89909.1"/>
    </source>
</evidence>
<accession>A0A7U2QZ16</accession>
<evidence type="ECO:0000256" key="1">
    <source>
        <dbReference type="SAM" id="MobiDB-lite"/>
    </source>
</evidence>
<dbReference type="Proteomes" id="UP000596276">
    <property type="component" value="Chromosome 4"/>
</dbReference>
<dbReference type="AlphaFoldDB" id="A0A7U2QZ16"/>
<dbReference type="EMBL" id="CP044618">
    <property type="protein sequence ID" value="QRD89909.1"/>
    <property type="molecule type" value="Genomic_DNA"/>
</dbReference>
<dbReference type="VEuPathDB" id="FungiDB:F9C07_3703"/>
<evidence type="ECO:0000313" key="3">
    <source>
        <dbReference type="Proteomes" id="UP000596276"/>
    </source>
</evidence>
<protein>
    <submittedName>
        <fullName evidence="2">Uncharacterized protein</fullName>
    </submittedName>
</protein>
<proteinExistence type="predicted"/>
<organism evidence="2 3">
    <name type="scientific">Aspergillus flavus (strain ATCC 200026 / FGSC A1120 / IAM 13836 / NRRL 3357 / JCM 12722 / SRRC 167)</name>
    <dbReference type="NCBI Taxonomy" id="332952"/>
    <lineage>
        <taxon>Eukaryota</taxon>
        <taxon>Fungi</taxon>
        <taxon>Dikarya</taxon>
        <taxon>Ascomycota</taxon>
        <taxon>Pezizomycotina</taxon>
        <taxon>Eurotiomycetes</taxon>
        <taxon>Eurotiomycetidae</taxon>
        <taxon>Eurotiales</taxon>
        <taxon>Aspergillaceae</taxon>
        <taxon>Aspergillus</taxon>
        <taxon>Aspergillus subgen. Circumdati</taxon>
    </lineage>
</organism>
<sequence>MPDSRPHHFFKDLAAFLLIVHAWHRIRRDGKCANLVCLKQNSIISLSDDLHAPLMTSGGLNTQNDKQNKEDKHCQLSNMAQL</sequence>
<feature type="region of interest" description="Disordered" evidence="1">
    <location>
        <begin position="56"/>
        <end position="82"/>
    </location>
</feature>